<dbReference type="EMBL" id="OPYN01000123">
    <property type="protein sequence ID" value="SPO61129.1"/>
    <property type="molecule type" value="Genomic_DNA"/>
</dbReference>
<comment type="caution">
    <text evidence="1">The sequence shown here is derived from an EMBL/GenBank/DDBJ whole genome shotgun (WGS) entry which is preliminary data.</text>
</comment>
<keyword evidence="2" id="KW-1185">Reference proteome</keyword>
<evidence type="ECO:0000313" key="2">
    <source>
        <dbReference type="Proteomes" id="UP000294335"/>
    </source>
</evidence>
<accession>A0AAQ1PBE7</accession>
<evidence type="ECO:0000313" key="1">
    <source>
        <dbReference type="EMBL" id="SPO61129.1"/>
    </source>
</evidence>
<proteinExistence type="predicted"/>
<reference evidence="1 2" key="1">
    <citation type="submission" date="2018-02" db="EMBL/GenBank/DDBJ databases">
        <authorList>
            <person name="Dubost A."/>
        </authorList>
    </citation>
    <scope>NUCLEOTIDE SEQUENCE [LARGE SCALE GENOMIC DNA]</scope>
    <source>
        <strain evidence="2">JV551A3</strain>
    </source>
</reference>
<gene>
    <name evidence="1" type="ORF">JV551A3_V1_1230025</name>
</gene>
<protein>
    <submittedName>
        <fullName evidence="1">Uncharacterized protein</fullName>
    </submittedName>
</protein>
<name>A0AAQ1PBE7_9PSED</name>
<dbReference type="Proteomes" id="UP000294335">
    <property type="component" value="Unassembled WGS sequence"/>
</dbReference>
<sequence length="126" mass="13813">MPAMWPASAGARSARMHRRRRLPNACNCWPCLWQGGEHHAIPAEAAIVGIPFVGAALRRERSAQRSPFSGMVQLLLGLLRSPFATQGRSHKGRIHKRGAHRAFGLVGVRGQHGTLFFCLCPGPDRT</sequence>
<dbReference type="AlphaFoldDB" id="A0AAQ1PBE7"/>
<organism evidence="1 2">
    <name type="scientific">Pseudomonas inefficax</name>
    <dbReference type="NCBI Taxonomy" id="2078786"/>
    <lineage>
        <taxon>Bacteria</taxon>
        <taxon>Pseudomonadati</taxon>
        <taxon>Pseudomonadota</taxon>
        <taxon>Gammaproteobacteria</taxon>
        <taxon>Pseudomonadales</taxon>
        <taxon>Pseudomonadaceae</taxon>
        <taxon>Pseudomonas</taxon>
    </lineage>
</organism>